<dbReference type="EMBL" id="JACHBI010000006">
    <property type="protein sequence ID" value="MBB5574719.1"/>
    <property type="molecule type" value="Genomic_DNA"/>
</dbReference>
<dbReference type="Proteomes" id="UP000549882">
    <property type="component" value="Unassembled WGS sequence"/>
</dbReference>
<reference evidence="1 2" key="1">
    <citation type="submission" date="2020-08" db="EMBL/GenBank/DDBJ databases">
        <title>Genomic Encyclopedia of Type Strains, Phase IV (KMG-V): Genome sequencing to study the core and pangenomes of soil and plant-associated prokaryotes.</title>
        <authorList>
            <person name="Whitman W."/>
        </authorList>
    </citation>
    <scope>NUCLEOTIDE SEQUENCE [LARGE SCALE GENOMIC DNA]</scope>
    <source>
        <strain evidence="1 2">SEMIA 4064</strain>
    </source>
</reference>
<gene>
    <name evidence="1" type="ORF">GGD50_003348</name>
</gene>
<dbReference type="AlphaFoldDB" id="A0A7W8XSU8"/>
<comment type="caution">
    <text evidence="1">The sequence shown here is derived from an EMBL/GenBank/DDBJ whole genome shotgun (WGS) entry which is preliminary data.</text>
</comment>
<name>A0A7W8XSU8_9HYPH</name>
<organism evidence="1 2">
    <name type="scientific">Rhizobium paranaense</name>
    <dbReference type="NCBI Taxonomy" id="1650438"/>
    <lineage>
        <taxon>Bacteria</taxon>
        <taxon>Pseudomonadati</taxon>
        <taxon>Pseudomonadota</taxon>
        <taxon>Alphaproteobacteria</taxon>
        <taxon>Hyphomicrobiales</taxon>
        <taxon>Rhizobiaceae</taxon>
        <taxon>Rhizobium/Agrobacterium group</taxon>
        <taxon>Rhizobium</taxon>
    </lineage>
</organism>
<evidence type="ECO:0000313" key="2">
    <source>
        <dbReference type="Proteomes" id="UP000549882"/>
    </source>
</evidence>
<proteinExistence type="predicted"/>
<protein>
    <submittedName>
        <fullName evidence="1">Uncharacterized protein</fullName>
    </submittedName>
</protein>
<sequence>MLGLMKTCQELGLFFYHYLGDRLGIVNVGQPVPPLSAIILARA</sequence>
<keyword evidence="2" id="KW-1185">Reference proteome</keyword>
<accession>A0A7W8XSU8</accession>
<evidence type="ECO:0000313" key="1">
    <source>
        <dbReference type="EMBL" id="MBB5574719.1"/>
    </source>
</evidence>